<gene>
    <name evidence="3" type="ORF">C8F04DRAFT_55022</name>
</gene>
<dbReference type="Proteomes" id="UP001218188">
    <property type="component" value="Unassembled WGS sequence"/>
</dbReference>
<evidence type="ECO:0000313" key="4">
    <source>
        <dbReference type="Proteomes" id="UP001218188"/>
    </source>
</evidence>
<dbReference type="Pfam" id="PF07859">
    <property type="entry name" value="Abhydrolase_3"/>
    <property type="match status" value="1"/>
</dbReference>
<dbReference type="InterPro" id="IPR029058">
    <property type="entry name" value="AB_hydrolase_fold"/>
</dbReference>
<dbReference type="AlphaFoldDB" id="A0AAD6TBT5"/>
<organism evidence="3 4">
    <name type="scientific">Mycena alexandri</name>
    <dbReference type="NCBI Taxonomy" id="1745969"/>
    <lineage>
        <taxon>Eukaryota</taxon>
        <taxon>Fungi</taxon>
        <taxon>Dikarya</taxon>
        <taxon>Basidiomycota</taxon>
        <taxon>Agaricomycotina</taxon>
        <taxon>Agaricomycetes</taxon>
        <taxon>Agaricomycetidae</taxon>
        <taxon>Agaricales</taxon>
        <taxon>Marasmiineae</taxon>
        <taxon>Mycenaceae</taxon>
        <taxon>Mycena</taxon>
    </lineage>
</organism>
<dbReference type="InterPro" id="IPR013094">
    <property type="entry name" value="AB_hydrolase_3"/>
</dbReference>
<proteinExistence type="predicted"/>
<sequence length="364" mass="40258">MTAPVSSNNGQLHWTETLEMLAKLIPLPVVLLWSVATTAHASFNKDRSVKRIIGDSRLRYLAKNMSMRQLQCLFGTTLGMYQTWSKKMKLPATIDELGEDARLLWIGPKRLDRVVLFCHGGAFLLPATDYYVSFWRHVQLELEKQDIQVGFVLLNYSLAPVAPFPTPLKQAELALEFLMAAGVKPQNLQLVGDSAGGNLILQILSQILHPRSSIPEIRLPAPLRGACLISPWTNLSADSESHNGNQGLDYLDKAALTKWGAQILADVPEADRAFAEAVRAPEEWFQGVEGLVDRVLVTGGGAELLRDDIVVVGEMLKKHHPKTELVIQENGLHEDVYLDFAVGEKKLGSLTPLVIEWLAAGFKV</sequence>
<evidence type="ECO:0000256" key="1">
    <source>
        <dbReference type="ARBA" id="ARBA00022801"/>
    </source>
</evidence>
<protein>
    <submittedName>
        <fullName evidence="3">Alpha/Beta hydrolase protein</fullName>
    </submittedName>
</protein>
<dbReference type="SUPFAM" id="SSF53474">
    <property type="entry name" value="alpha/beta-Hydrolases"/>
    <property type="match status" value="1"/>
</dbReference>
<dbReference type="EMBL" id="JARJCM010000011">
    <property type="protein sequence ID" value="KAJ7042812.1"/>
    <property type="molecule type" value="Genomic_DNA"/>
</dbReference>
<evidence type="ECO:0000259" key="2">
    <source>
        <dbReference type="Pfam" id="PF07859"/>
    </source>
</evidence>
<name>A0AAD6TBT5_9AGAR</name>
<keyword evidence="4" id="KW-1185">Reference proteome</keyword>
<feature type="domain" description="Alpha/beta hydrolase fold-3" evidence="2">
    <location>
        <begin position="115"/>
        <end position="333"/>
    </location>
</feature>
<evidence type="ECO:0000313" key="3">
    <source>
        <dbReference type="EMBL" id="KAJ7042812.1"/>
    </source>
</evidence>
<accession>A0AAD6TBT5</accession>
<dbReference type="PANTHER" id="PTHR48081:SF31">
    <property type="entry name" value="STERYL ACETYL HYDROLASE MUG81-RELATED"/>
    <property type="match status" value="1"/>
</dbReference>
<dbReference type="PANTHER" id="PTHR48081">
    <property type="entry name" value="AB HYDROLASE SUPERFAMILY PROTEIN C4A8.06C"/>
    <property type="match status" value="1"/>
</dbReference>
<keyword evidence="1 3" id="KW-0378">Hydrolase</keyword>
<comment type="caution">
    <text evidence="3">The sequence shown here is derived from an EMBL/GenBank/DDBJ whole genome shotgun (WGS) entry which is preliminary data.</text>
</comment>
<dbReference type="GO" id="GO:0016787">
    <property type="term" value="F:hydrolase activity"/>
    <property type="evidence" value="ECO:0007669"/>
    <property type="project" value="UniProtKB-KW"/>
</dbReference>
<dbReference type="Gene3D" id="3.40.50.1820">
    <property type="entry name" value="alpha/beta hydrolase"/>
    <property type="match status" value="1"/>
</dbReference>
<dbReference type="InterPro" id="IPR050300">
    <property type="entry name" value="GDXG_lipolytic_enzyme"/>
</dbReference>
<reference evidence="3" key="1">
    <citation type="submission" date="2023-03" db="EMBL/GenBank/DDBJ databases">
        <title>Massive genome expansion in bonnet fungi (Mycena s.s.) driven by repeated elements and novel gene families across ecological guilds.</title>
        <authorList>
            <consortium name="Lawrence Berkeley National Laboratory"/>
            <person name="Harder C.B."/>
            <person name="Miyauchi S."/>
            <person name="Viragh M."/>
            <person name="Kuo A."/>
            <person name="Thoen E."/>
            <person name="Andreopoulos B."/>
            <person name="Lu D."/>
            <person name="Skrede I."/>
            <person name="Drula E."/>
            <person name="Henrissat B."/>
            <person name="Morin E."/>
            <person name="Kohler A."/>
            <person name="Barry K."/>
            <person name="LaButti K."/>
            <person name="Morin E."/>
            <person name="Salamov A."/>
            <person name="Lipzen A."/>
            <person name="Mereny Z."/>
            <person name="Hegedus B."/>
            <person name="Baldrian P."/>
            <person name="Stursova M."/>
            <person name="Weitz H."/>
            <person name="Taylor A."/>
            <person name="Grigoriev I.V."/>
            <person name="Nagy L.G."/>
            <person name="Martin F."/>
            <person name="Kauserud H."/>
        </authorList>
    </citation>
    <scope>NUCLEOTIDE SEQUENCE</scope>
    <source>
        <strain evidence="3">CBHHK200</strain>
    </source>
</reference>